<keyword evidence="7 12" id="KW-1190">Host gene expression shutoff by virus</keyword>
<proteinExistence type="inferred from homology"/>
<dbReference type="InterPro" id="IPR038064">
    <property type="entry name" value="NS1A_effect_dom-like_sf"/>
</dbReference>
<dbReference type="InterPro" id="IPR009068">
    <property type="entry name" value="uS15_NS1_RNA-bd_sf"/>
</dbReference>
<dbReference type="SUPFAM" id="SSF143021">
    <property type="entry name" value="Ns1 effector domain-like"/>
    <property type="match status" value="1"/>
</dbReference>
<keyword evidence="3 12" id="KW-0945">Host-virus interaction</keyword>
<comment type="domain">
    <text evidence="12">The dsRNA-binding region is required for suppression of RNA silencing.</text>
</comment>
<keyword evidence="9 12" id="KW-1262">Eukaryotic host gene expression shutoff by virus</keyword>
<gene>
    <name evidence="13" type="primary">NS1</name>
    <name evidence="12" type="synonym">NS</name>
</gene>
<accession>A0A1W5IH03</accession>
<evidence type="ECO:0000313" key="13">
    <source>
        <dbReference type="EMBL" id="AKC43908.1"/>
    </source>
</evidence>
<reference evidence="13" key="1">
    <citation type="submission" date="2015-04" db="EMBL/GenBank/DDBJ databases">
        <title>H18N11 Identified in Bolivia using a New Consensus PCR Assay for the Identification of Highly Divergent Influenza Viruses.</title>
        <authorList>
            <person name="Liang E."/>
            <person name="Aguirre-Mazzi E."/>
            <person name="Hicks A.L."/>
            <person name="Zambrana-Torrelio C."/>
            <person name="Navarrete-Macias I."/>
            <person name="Rostal M.K."/>
            <person name="Daszak P."/>
            <person name="Anthony S.J."/>
            <person name="Iniguez V."/>
            <person name="Lipkin W.I."/>
        </authorList>
    </citation>
    <scope>NUCLEOTIDE SEQUENCE</scope>
    <source>
        <strain evidence="13">A/dark fruit-eating bat/Bolivia/PBV780-781/2011</strain>
    </source>
</reference>
<dbReference type="Pfam" id="PF00600">
    <property type="entry name" value="Flu_NS1"/>
    <property type="match status" value="1"/>
</dbReference>
<comment type="subcellular location">
    <subcellularLocation>
        <location evidence="12">Host nucleus</location>
    </subcellularLocation>
    <subcellularLocation>
        <location evidence="12">Host cytoplasm</location>
    </subcellularLocation>
</comment>
<keyword evidence="4" id="KW-1090">Inhibition of host innate immune response by virus</keyword>
<comment type="subunit">
    <text evidence="12">Homodimer. Interacts with host TRIM25 (via coiled coil); this interaction specifically inhibits TRIM25 multimerization and TRIM25-mediated RIGI CARD ubiquitination. Interacts with human EIF2AK2/PKR, CPSF4, IVNS1ABP and PABPN1.</text>
</comment>
<protein>
    <recommendedName>
        <fullName evidence="12">Non-structural protein 1</fullName>
        <shortName evidence="12">NS1</shortName>
    </recommendedName>
</protein>
<evidence type="ECO:0000256" key="10">
    <source>
        <dbReference type="ARBA" id="ARBA00023258"/>
    </source>
</evidence>
<name>A0A1W5IH03_9INFA</name>
<keyword evidence="8 12" id="KW-1035">Host cytoplasm</keyword>
<organism evidence="13">
    <name type="scientific">Influenza A virus</name>
    <name type="common">A/dark fruit-eating bat/Bolivia/PBV780-781/2011(H18N11)</name>
    <dbReference type="NCBI Taxonomy" id="1641314"/>
    <lineage>
        <taxon>Viruses</taxon>
        <taxon>Riboviria</taxon>
        <taxon>Orthornavirae</taxon>
        <taxon>Negarnaviricota</taxon>
        <taxon>Polyploviricotina</taxon>
        <taxon>Insthoviricetes</taxon>
        <taxon>Articulavirales</taxon>
        <taxon>Orthomyxoviridae</taxon>
        <taxon>Alphainfluenzavirus</taxon>
        <taxon>Alphainfluenzavirus influenzae</taxon>
        <taxon>Influenza A virus</taxon>
    </lineage>
</organism>
<evidence type="ECO:0000256" key="6">
    <source>
        <dbReference type="ARBA" id="ARBA00022884"/>
    </source>
</evidence>
<dbReference type="Gene3D" id="1.10.287.10">
    <property type="entry name" value="S15/NS1, RNA-binding"/>
    <property type="match status" value="1"/>
</dbReference>
<dbReference type="InterPro" id="IPR000256">
    <property type="entry name" value="NS1A"/>
</dbReference>
<keyword evidence="10 12" id="KW-0922">Interferon antiviral system evasion</keyword>
<keyword evidence="5 12" id="KW-1103">Inhibition of host pre-mRNA processing by virus</keyword>
<evidence type="ECO:0000256" key="5">
    <source>
        <dbReference type="ARBA" id="ARBA00022834"/>
    </source>
</evidence>
<dbReference type="EMBL" id="KR077936">
    <property type="protein sequence ID" value="AKC43908.1"/>
    <property type="molecule type" value="Viral_cRNA"/>
</dbReference>
<dbReference type="SUPFAM" id="SSF47060">
    <property type="entry name" value="S15/NS1 RNA-binding domain"/>
    <property type="match status" value="1"/>
</dbReference>
<dbReference type="GO" id="GO:0052170">
    <property type="term" value="P:symbiont-mediated suppression of host innate immune response"/>
    <property type="evidence" value="ECO:0007669"/>
    <property type="project" value="UniProtKB-KW"/>
</dbReference>
<dbReference type="GO" id="GO:0042025">
    <property type="term" value="C:host cell nucleus"/>
    <property type="evidence" value="ECO:0007669"/>
    <property type="project" value="UniProtKB-SubCell"/>
</dbReference>
<dbReference type="GO" id="GO:0030430">
    <property type="term" value="C:host cell cytoplasm"/>
    <property type="evidence" value="ECO:0007669"/>
    <property type="project" value="UniProtKB-SubCell"/>
</dbReference>
<keyword evidence="1 12" id="KW-1192">Host mRNA suppression by virus</keyword>
<keyword evidence="11" id="KW-0899">Viral immunoevasion</keyword>
<dbReference type="GO" id="GO:0039524">
    <property type="term" value="P:symbiont-mediated suppression of host mRNA processing"/>
    <property type="evidence" value="ECO:0007669"/>
    <property type="project" value="UniProtKB-UniRule"/>
</dbReference>
<keyword evidence="2 12" id="KW-1048">Host nucleus</keyword>
<dbReference type="Gene3D" id="3.30.420.330">
    <property type="entry name" value="Influenza virus non-structural protein, effector domain"/>
    <property type="match status" value="1"/>
</dbReference>
<sequence length="221" mass="24947">MESTPTTIAFQVDCYLWHLKKMLSLMGEVDAPFEDRLRREQKALKGRSMTLGIDIQAATKAGYYKIKSITEDAMPYYGILPNAGQSEPKYITEMTVEETNRNWIMIQPKQKVIGGRILISMDQAITDKVITIKANFTVCFGKVERLVLARAFTPEGAVVGEINPLSFVTGHTGEDVKTAYELFRSGFEWNDNTIEESQILQGFLGRIADAERRLQENEPAE</sequence>
<dbReference type="GO" id="GO:0039657">
    <property type="term" value="P:symbiont-mediated suppression of host gene expression"/>
    <property type="evidence" value="ECO:0007669"/>
    <property type="project" value="UniProtKB-KW"/>
</dbReference>
<evidence type="ECO:0000256" key="1">
    <source>
        <dbReference type="ARBA" id="ARBA00022557"/>
    </source>
</evidence>
<keyword evidence="6 12" id="KW-0694">RNA-binding</keyword>
<evidence type="ECO:0000256" key="9">
    <source>
        <dbReference type="ARBA" id="ARBA00023247"/>
    </source>
</evidence>
<evidence type="ECO:0000256" key="3">
    <source>
        <dbReference type="ARBA" id="ARBA00022581"/>
    </source>
</evidence>
<comment type="similarity">
    <text evidence="12">Belongs to the influenza A viruses NS1 family.</text>
</comment>
<evidence type="ECO:0000256" key="2">
    <source>
        <dbReference type="ARBA" id="ARBA00022562"/>
    </source>
</evidence>
<dbReference type="GO" id="GO:0003723">
    <property type="term" value="F:RNA binding"/>
    <property type="evidence" value="ECO:0007669"/>
    <property type="project" value="UniProtKB-KW"/>
</dbReference>
<evidence type="ECO:0000256" key="8">
    <source>
        <dbReference type="ARBA" id="ARBA00023200"/>
    </source>
</evidence>
<evidence type="ECO:0000256" key="11">
    <source>
        <dbReference type="ARBA" id="ARBA00023280"/>
    </source>
</evidence>
<evidence type="ECO:0000256" key="7">
    <source>
        <dbReference type="ARBA" id="ARBA00022995"/>
    </source>
</evidence>
<evidence type="ECO:0000256" key="4">
    <source>
        <dbReference type="ARBA" id="ARBA00022632"/>
    </source>
</evidence>
<evidence type="ECO:0000256" key="12">
    <source>
        <dbReference type="RuleBase" id="RU362113"/>
    </source>
</evidence>
<comment type="function">
    <text evidence="12">Inhibits post-transcriptional processing of cellular pre-mRNA, by binding and inhibiting two cellular proteins that are required for the 3'-end processing of cellular pre-mRNAs: the 30 kDa cleavage and polyadenylation specificity factor/CPSF4 and the poly(A)-binding protein 2/PABPN1. In turn, unprocessed 3' end pre-mRNAs accumulate in the host nucleus and are no longer exported to the cytoplasm. Cellular protein synthesis is thereby shut off very early after virus infection. Viral protein synthesis is not affected by the inhibition of the cellular 3' end processing machinery because the poly(A) tails of viral mRNAs are produced by the viral polymerase through a stuttering mechanism. Prevents the establishment of the cellular antiviral state by inhibiting TRIM25-mediated RIGI ubiquitination, which normally triggers the antiviral transduction signal that leads to the activation of type I IFN genes by transcription factors IRF3 and IRF7. Also binds poly(A) and U6 snRNA. Inhibits the integrated stress response (ISR) in the infected cell by blocking dsRNA binding by EIF2AK2/PKR and further phosphorylation of EIF2S1/EIF-2ALPHA. Stress granule formation is thus inhibited, which allows protein synthesis and viral replication.</text>
</comment>